<feature type="transmembrane region" description="Helical" evidence="5">
    <location>
        <begin position="22"/>
        <end position="42"/>
    </location>
</feature>
<dbReference type="PIRSF" id="PIRSF006060">
    <property type="entry name" value="AA_transporter"/>
    <property type="match status" value="1"/>
</dbReference>
<dbReference type="PANTHER" id="PTHR47547:SF1">
    <property type="entry name" value="ASPARTATE-PROTON SYMPORTER"/>
    <property type="match status" value="1"/>
</dbReference>
<dbReference type="Pfam" id="PF13520">
    <property type="entry name" value="AA_permease_2"/>
    <property type="match status" value="1"/>
</dbReference>
<keyword evidence="2 5" id="KW-0812">Transmembrane</keyword>
<keyword evidence="3 5" id="KW-1133">Transmembrane helix</keyword>
<gene>
    <name evidence="6" type="ORF">EFY87_07320</name>
</gene>
<comment type="caution">
    <text evidence="6">The sequence shown here is derived from an EMBL/GenBank/DDBJ whole genome shotgun (WGS) entry which is preliminary data.</text>
</comment>
<feature type="transmembrane region" description="Helical" evidence="5">
    <location>
        <begin position="143"/>
        <end position="166"/>
    </location>
</feature>
<feature type="transmembrane region" description="Helical" evidence="5">
    <location>
        <begin position="450"/>
        <end position="469"/>
    </location>
</feature>
<proteinExistence type="predicted"/>
<dbReference type="EMBL" id="RJJQ01000005">
    <property type="protein sequence ID" value="RNI23234.1"/>
    <property type="molecule type" value="Genomic_DNA"/>
</dbReference>
<comment type="subcellular location">
    <subcellularLocation>
        <location evidence="1">Membrane</location>
        <topology evidence="1">Multi-pass membrane protein</topology>
    </subcellularLocation>
</comment>
<evidence type="ECO:0000256" key="5">
    <source>
        <dbReference type="SAM" id="Phobius"/>
    </source>
</evidence>
<dbReference type="Gene3D" id="1.20.1740.10">
    <property type="entry name" value="Amino acid/polyamine transporter I"/>
    <property type="match status" value="1"/>
</dbReference>
<reference evidence="6 7" key="1">
    <citation type="submission" date="2018-11" db="EMBL/GenBank/DDBJ databases">
        <title>Draft genome of Simplicispira Flexivirga sp. BO-16.</title>
        <authorList>
            <person name="Im W.T."/>
        </authorList>
    </citation>
    <scope>NUCLEOTIDE SEQUENCE [LARGE SCALE GENOMIC DNA]</scope>
    <source>
        <strain evidence="6 7">BO-16</strain>
    </source>
</reference>
<dbReference type="GO" id="GO:0022857">
    <property type="term" value="F:transmembrane transporter activity"/>
    <property type="evidence" value="ECO:0007669"/>
    <property type="project" value="InterPro"/>
</dbReference>
<feature type="transmembrane region" description="Helical" evidence="5">
    <location>
        <begin position="250"/>
        <end position="274"/>
    </location>
</feature>
<dbReference type="InterPro" id="IPR002293">
    <property type="entry name" value="AA/rel_permease1"/>
</dbReference>
<evidence type="ECO:0000313" key="6">
    <source>
        <dbReference type="EMBL" id="RNI23234.1"/>
    </source>
</evidence>
<keyword evidence="7" id="KW-1185">Reference proteome</keyword>
<feature type="transmembrane region" description="Helical" evidence="5">
    <location>
        <begin position="388"/>
        <end position="410"/>
    </location>
</feature>
<keyword evidence="4 5" id="KW-0472">Membrane</keyword>
<evidence type="ECO:0000256" key="2">
    <source>
        <dbReference type="ARBA" id="ARBA00022692"/>
    </source>
</evidence>
<name>A0A3M9MCI0_9MICO</name>
<dbReference type="Proteomes" id="UP000271678">
    <property type="component" value="Unassembled WGS sequence"/>
</dbReference>
<evidence type="ECO:0000256" key="3">
    <source>
        <dbReference type="ARBA" id="ARBA00022989"/>
    </source>
</evidence>
<feature type="transmembrane region" description="Helical" evidence="5">
    <location>
        <begin position="518"/>
        <end position="539"/>
    </location>
</feature>
<protein>
    <submittedName>
        <fullName evidence="6">APC family permease</fullName>
    </submittedName>
</protein>
<evidence type="ECO:0000256" key="1">
    <source>
        <dbReference type="ARBA" id="ARBA00004141"/>
    </source>
</evidence>
<feature type="transmembrane region" description="Helical" evidence="5">
    <location>
        <begin position="425"/>
        <end position="444"/>
    </location>
</feature>
<dbReference type="AlphaFoldDB" id="A0A3M9MCI0"/>
<evidence type="ECO:0000313" key="7">
    <source>
        <dbReference type="Proteomes" id="UP000271678"/>
    </source>
</evidence>
<dbReference type="PANTHER" id="PTHR47547">
    <property type="match status" value="1"/>
</dbReference>
<feature type="transmembrane region" description="Helical" evidence="5">
    <location>
        <begin position="104"/>
        <end position="131"/>
    </location>
</feature>
<dbReference type="RefSeq" id="WP_123270817.1">
    <property type="nucleotide sequence ID" value="NZ_RJJQ01000005.1"/>
</dbReference>
<accession>A0A3M9MCI0</accession>
<feature type="transmembrane region" description="Helical" evidence="5">
    <location>
        <begin position="172"/>
        <end position="192"/>
    </location>
</feature>
<feature type="transmembrane region" description="Helical" evidence="5">
    <location>
        <begin position="54"/>
        <end position="74"/>
    </location>
</feature>
<sequence>MSVDTDQPETLVGDDPHLKKEFGTIGLLFTAIGSIIGSGWLFSSLHASSMAGPAAIISWAVATVMFLFIGYTYAELGVMLPRSGGVARYPHYAWGSFASYSFGWVTWLACASVASVEVSAVLTYASSYLHWLEHGNGTLKPAGLVVAIVLLGVFVLINFFGVRWFARINNVLVWWKLGMIVLVIVAVMISAFHSGNFSAHTATGNGFAPKGIKGAMEAIPAAGIAFSFLGWRQGIELAGETDNPRRNVPLTLLGSLVICGILYILLQVAFIGALDPSALVHHGWANVGDAIKTGSDAGNFSPLAALATFLGMGWLAGLLYADAFISPGDTGLIYVSVTARMSYAMGRNRNAPEVLAKVNRNGVPWPSLILAWVVGCIFFLPFPSWQSLVSIVTSLTVLSFGSGSIALLTFRKQLPDLDRPYRTRAAWVVGPLALLATNLIMYWAGWDQVWKMMAAVALGYVFLAIFQAIDKGRAPKLEFQNGWWVLVWFAGIALVSYLGNYSGVSGKSNAGEADWYGFNGGIVANVILTIIVFALAWFCQLSPKRAHEILGPVDGMAPTDGAAPAAGH</sequence>
<dbReference type="InterPro" id="IPR052962">
    <property type="entry name" value="AA_Transporter_AGT"/>
</dbReference>
<dbReference type="GO" id="GO:0016020">
    <property type="term" value="C:membrane"/>
    <property type="evidence" value="ECO:0007669"/>
    <property type="project" value="UniProtKB-SubCell"/>
</dbReference>
<evidence type="ECO:0000256" key="4">
    <source>
        <dbReference type="ARBA" id="ARBA00023136"/>
    </source>
</evidence>
<feature type="transmembrane region" description="Helical" evidence="5">
    <location>
        <begin position="363"/>
        <end position="382"/>
    </location>
</feature>
<organism evidence="6 7">
    <name type="scientific">Flexivirga caeni</name>
    <dbReference type="NCBI Taxonomy" id="2294115"/>
    <lineage>
        <taxon>Bacteria</taxon>
        <taxon>Bacillati</taxon>
        <taxon>Actinomycetota</taxon>
        <taxon>Actinomycetes</taxon>
        <taxon>Micrococcales</taxon>
        <taxon>Dermacoccaceae</taxon>
        <taxon>Flexivirga</taxon>
    </lineage>
</organism>
<feature type="transmembrane region" description="Helical" evidence="5">
    <location>
        <begin position="481"/>
        <end position="498"/>
    </location>
</feature>
<dbReference type="OrthoDB" id="9762947at2"/>